<evidence type="ECO:0000313" key="3">
    <source>
        <dbReference type="Proteomes" id="UP001341840"/>
    </source>
</evidence>
<organism evidence="2 3">
    <name type="scientific">Stylosanthes scabra</name>
    <dbReference type="NCBI Taxonomy" id="79078"/>
    <lineage>
        <taxon>Eukaryota</taxon>
        <taxon>Viridiplantae</taxon>
        <taxon>Streptophyta</taxon>
        <taxon>Embryophyta</taxon>
        <taxon>Tracheophyta</taxon>
        <taxon>Spermatophyta</taxon>
        <taxon>Magnoliopsida</taxon>
        <taxon>eudicotyledons</taxon>
        <taxon>Gunneridae</taxon>
        <taxon>Pentapetalae</taxon>
        <taxon>rosids</taxon>
        <taxon>fabids</taxon>
        <taxon>Fabales</taxon>
        <taxon>Fabaceae</taxon>
        <taxon>Papilionoideae</taxon>
        <taxon>50 kb inversion clade</taxon>
        <taxon>dalbergioids sensu lato</taxon>
        <taxon>Dalbergieae</taxon>
        <taxon>Pterocarpus clade</taxon>
        <taxon>Stylosanthes</taxon>
    </lineage>
</organism>
<dbReference type="EMBL" id="JASCZI010154129">
    <property type="protein sequence ID" value="MED6177869.1"/>
    <property type="molecule type" value="Genomic_DNA"/>
</dbReference>
<evidence type="ECO:0000313" key="2">
    <source>
        <dbReference type="EMBL" id="MED6177869.1"/>
    </source>
</evidence>
<accession>A0ABU6VXU5</accession>
<evidence type="ECO:0000256" key="1">
    <source>
        <dbReference type="SAM" id="MobiDB-lite"/>
    </source>
</evidence>
<keyword evidence="3" id="KW-1185">Reference proteome</keyword>
<sequence>MVAIEGLGQAVTGPTTCDWNDICQRLLGVVPPMTRMRGSRLSLPWLCDHFHRVLVEGKDSPDYVAQYVRSYIIRLIGGISCPDHSDSVDTLFQCHCPGFLHSRRRGLAYRCQNFPRCGDPRGERLEWGPIAREFSPWGWGWGQNPPEALAGTRAGNPRPRPRIPEN</sequence>
<gene>
    <name evidence="2" type="ORF">PIB30_102116</name>
</gene>
<proteinExistence type="predicted"/>
<comment type="caution">
    <text evidence="2">The sequence shown here is derived from an EMBL/GenBank/DDBJ whole genome shotgun (WGS) entry which is preliminary data.</text>
</comment>
<name>A0ABU6VXU5_9FABA</name>
<protein>
    <submittedName>
        <fullName evidence="2">Uncharacterized protein</fullName>
    </submittedName>
</protein>
<reference evidence="2 3" key="1">
    <citation type="journal article" date="2023" name="Plants (Basel)">
        <title>Bridging the Gap: Combining Genomics and Transcriptomics Approaches to Understand Stylosanthes scabra, an Orphan Legume from the Brazilian Caatinga.</title>
        <authorList>
            <person name="Ferreira-Neto J.R.C."/>
            <person name="da Silva M.D."/>
            <person name="Binneck E."/>
            <person name="de Melo N.F."/>
            <person name="da Silva R.H."/>
            <person name="de Melo A.L.T.M."/>
            <person name="Pandolfi V."/>
            <person name="Bustamante F.O."/>
            <person name="Brasileiro-Vidal A.C."/>
            <person name="Benko-Iseppon A.M."/>
        </authorList>
    </citation>
    <scope>NUCLEOTIDE SEQUENCE [LARGE SCALE GENOMIC DNA]</scope>
    <source>
        <tissue evidence="2">Leaves</tissue>
    </source>
</reference>
<dbReference type="Proteomes" id="UP001341840">
    <property type="component" value="Unassembled WGS sequence"/>
</dbReference>
<feature type="region of interest" description="Disordered" evidence="1">
    <location>
        <begin position="140"/>
        <end position="166"/>
    </location>
</feature>